<dbReference type="PANTHER" id="PTHR35089:SF1">
    <property type="entry name" value="CHAPERONE PROTEIN SKP"/>
    <property type="match status" value="1"/>
</dbReference>
<protein>
    <submittedName>
        <fullName evidence="3">OmpH family outer membrane protein</fullName>
    </submittedName>
</protein>
<proteinExistence type="inferred from homology"/>
<dbReference type="RefSeq" id="WP_004695463.1">
    <property type="nucleotide sequence ID" value="NZ_AP031417.1"/>
</dbReference>
<dbReference type="GO" id="GO:0005829">
    <property type="term" value="C:cytosol"/>
    <property type="evidence" value="ECO:0007669"/>
    <property type="project" value="TreeGrafter"/>
</dbReference>
<keyword evidence="2" id="KW-0732">Signal</keyword>
<dbReference type="Proteomes" id="UP001228955">
    <property type="component" value="Chromosome"/>
</dbReference>
<dbReference type="InterPro" id="IPR005632">
    <property type="entry name" value="Chaperone_Skp"/>
</dbReference>
<sequence>MMRMMNNKANVKIFSIVIAAIFIVGIGALAYTQMASPSSNSGTSTIGVIDTSRMLSQDNPIYISAAQEYMSYQSQLQQETQAKIDAAQDDATKQKIAEEARQNLAKKDQEIAKSVQDKAMEAAKAVGDAKGLSVVMTKDTVLYGGVDITDQVLKKLATDAKK</sequence>
<dbReference type="GO" id="GO:0051082">
    <property type="term" value="F:unfolded protein binding"/>
    <property type="evidence" value="ECO:0007669"/>
    <property type="project" value="InterPro"/>
</dbReference>
<keyword evidence="6" id="KW-1185">Reference proteome</keyword>
<dbReference type="SUPFAM" id="SSF111384">
    <property type="entry name" value="OmpH-like"/>
    <property type="match status" value="1"/>
</dbReference>
<evidence type="ECO:0000256" key="1">
    <source>
        <dbReference type="ARBA" id="ARBA00009091"/>
    </source>
</evidence>
<accession>A0A117J1M3</accession>
<evidence type="ECO:0000313" key="7">
    <source>
        <dbReference type="Proteomes" id="UP000778864"/>
    </source>
</evidence>
<evidence type="ECO:0000313" key="5">
    <source>
        <dbReference type="EMBL" id="WMS19129.1"/>
    </source>
</evidence>
<dbReference type="Proteomes" id="UP000778864">
    <property type="component" value="Unassembled WGS sequence"/>
</dbReference>
<name>A0A117J1M3_VEIPA</name>
<dbReference type="Gene3D" id="3.30.910.20">
    <property type="entry name" value="Skp domain"/>
    <property type="match status" value="1"/>
</dbReference>
<dbReference type="AlphaFoldDB" id="A0A117J1M3"/>
<dbReference type="GeneID" id="69653075"/>
<comment type="similarity">
    <text evidence="1">Belongs to the Skp family.</text>
</comment>
<dbReference type="GO" id="GO:0050821">
    <property type="term" value="P:protein stabilization"/>
    <property type="evidence" value="ECO:0007669"/>
    <property type="project" value="TreeGrafter"/>
</dbReference>
<dbReference type="PANTHER" id="PTHR35089">
    <property type="entry name" value="CHAPERONE PROTEIN SKP"/>
    <property type="match status" value="1"/>
</dbReference>
<dbReference type="STRING" id="29466.GCA_002005185_01171"/>
<reference evidence="5" key="4">
    <citation type="submission" date="2023-08" db="EMBL/GenBank/DDBJ databases">
        <title>Veillonella_parvula_DSM 2007_complete_genome_hifiasm_Zymo_Research_D6332.</title>
        <authorList>
            <person name="Damerum A."/>
        </authorList>
    </citation>
    <scope>NUCLEOTIDE SEQUENCE</scope>
    <source>
        <strain evidence="5">DSM 2007</strain>
    </source>
</reference>
<reference evidence="6" key="1">
    <citation type="submission" date="2017-12" db="EMBL/GenBank/DDBJ databases">
        <title>Phylogenetic diversity of female urinary microbiome.</title>
        <authorList>
            <person name="Thomas-White K."/>
            <person name="Wolfe A.J."/>
        </authorList>
    </citation>
    <scope>NUCLEOTIDE SEQUENCE [LARGE SCALE GENOMIC DNA]</scope>
    <source>
        <strain evidence="6">UMB0138</strain>
    </source>
</reference>
<dbReference type="EMBL" id="CP133463">
    <property type="protein sequence ID" value="WMS19129.1"/>
    <property type="molecule type" value="Genomic_DNA"/>
</dbReference>
<reference evidence="4" key="2">
    <citation type="submission" date="2017-12" db="EMBL/GenBank/DDBJ databases">
        <authorList>
            <person name="Thomas-White K."/>
            <person name="Wolfe A.J."/>
        </authorList>
    </citation>
    <scope>NUCLEOTIDE SEQUENCE</scope>
    <source>
        <strain evidence="4">UMB0138</strain>
    </source>
</reference>
<evidence type="ECO:0000313" key="3">
    <source>
        <dbReference type="EMBL" id="MBS4893661.1"/>
    </source>
</evidence>
<dbReference type="OMA" id="QMNEMRA"/>
<dbReference type="InterPro" id="IPR024930">
    <property type="entry name" value="Skp_dom_sf"/>
</dbReference>
<gene>
    <name evidence="4" type="ORF">CYJ21_009335</name>
    <name evidence="3" type="ORF">KHZ90_07795</name>
    <name evidence="5" type="ORF">RDV51_06660</name>
</gene>
<evidence type="ECO:0000256" key="2">
    <source>
        <dbReference type="ARBA" id="ARBA00022729"/>
    </source>
</evidence>
<organism evidence="3 7">
    <name type="scientific">Veillonella parvula</name>
    <name type="common">Staphylococcus parvulus</name>
    <dbReference type="NCBI Taxonomy" id="29466"/>
    <lineage>
        <taxon>Bacteria</taxon>
        <taxon>Bacillati</taxon>
        <taxon>Bacillota</taxon>
        <taxon>Negativicutes</taxon>
        <taxon>Veillonellales</taxon>
        <taxon>Veillonellaceae</taxon>
        <taxon>Veillonella</taxon>
    </lineage>
</organism>
<dbReference type="EMBL" id="PKMC02000011">
    <property type="protein sequence ID" value="MEO9179142.1"/>
    <property type="molecule type" value="Genomic_DNA"/>
</dbReference>
<dbReference type="Pfam" id="PF03938">
    <property type="entry name" value="OmpH"/>
    <property type="match status" value="1"/>
</dbReference>
<dbReference type="Proteomes" id="UP000234197">
    <property type="component" value="Unassembled WGS sequence"/>
</dbReference>
<dbReference type="SMART" id="SM00935">
    <property type="entry name" value="OmpH"/>
    <property type="match status" value="1"/>
</dbReference>
<evidence type="ECO:0000313" key="4">
    <source>
        <dbReference type="EMBL" id="MEO9179142.1"/>
    </source>
</evidence>
<reference evidence="3" key="3">
    <citation type="submission" date="2021-02" db="EMBL/GenBank/DDBJ databases">
        <title>Infant gut strain persistence is associated with maternal origin, phylogeny, and functional potential including surface adhesion and iron acquisition.</title>
        <authorList>
            <person name="Lou Y.C."/>
        </authorList>
    </citation>
    <scope>NUCLEOTIDE SEQUENCE</scope>
    <source>
        <strain evidence="3">L3_108_031G1_dasL3_108_031G1_concoct_20</strain>
    </source>
</reference>
<evidence type="ECO:0000313" key="6">
    <source>
        <dbReference type="Proteomes" id="UP000234197"/>
    </source>
</evidence>
<dbReference type="EMBL" id="JAGZMU010000004">
    <property type="protein sequence ID" value="MBS4893661.1"/>
    <property type="molecule type" value="Genomic_DNA"/>
</dbReference>
<reference evidence="4 6" key="5">
    <citation type="submission" date="2024-04" db="EMBL/GenBank/DDBJ databases">
        <title>Na.</title>
        <authorList>
            <person name="Choi B."/>
        </authorList>
    </citation>
    <scope>NUCLEOTIDE SEQUENCE [LARGE SCALE GENOMIC DNA]</scope>
    <source>
        <strain evidence="4 6">UMB0138</strain>
    </source>
</reference>